<reference evidence="3 4" key="1">
    <citation type="journal article" date="2018" name="Evol. Lett.">
        <title>Horizontal gene cluster transfer increased hallucinogenic mushroom diversity.</title>
        <authorList>
            <person name="Reynolds H.T."/>
            <person name="Vijayakumar V."/>
            <person name="Gluck-Thaler E."/>
            <person name="Korotkin H.B."/>
            <person name="Matheny P.B."/>
            <person name="Slot J.C."/>
        </authorList>
    </citation>
    <scope>NUCLEOTIDE SEQUENCE [LARGE SCALE GENOMIC DNA]</scope>
    <source>
        <strain evidence="3 4">2629</strain>
    </source>
</reference>
<dbReference type="SUPFAM" id="SSF101447">
    <property type="entry name" value="Formin homology 2 domain (FH2 domain)"/>
    <property type="match status" value="1"/>
</dbReference>
<feature type="compositionally biased region" description="Low complexity" evidence="1">
    <location>
        <begin position="53"/>
        <end position="63"/>
    </location>
</feature>
<feature type="compositionally biased region" description="Low complexity" evidence="1">
    <location>
        <begin position="81"/>
        <end position="104"/>
    </location>
</feature>
<feature type="compositionally biased region" description="Basic and acidic residues" evidence="1">
    <location>
        <begin position="168"/>
        <end position="179"/>
    </location>
</feature>
<feature type="transmembrane region" description="Helical" evidence="2">
    <location>
        <begin position="141"/>
        <end position="161"/>
    </location>
</feature>
<dbReference type="PRINTS" id="PR01217">
    <property type="entry name" value="PRICHEXTENSN"/>
</dbReference>
<feature type="compositionally biased region" description="Pro residues" evidence="1">
    <location>
        <begin position="12"/>
        <end position="52"/>
    </location>
</feature>
<feature type="region of interest" description="Disordered" evidence="1">
    <location>
        <begin position="203"/>
        <end position="233"/>
    </location>
</feature>
<feature type="compositionally biased region" description="Polar residues" evidence="1">
    <location>
        <begin position="64"/>
        <end position="79"/>
    </location>
</feature>
<evidence type="ECO:0000313" key="3">
    <source>
        <dbReference type="EMBL" id="PPQ99487.1"/>
    </source>
</evidence>
<dbReference type="Proteomes" id="UP000284842">
    <property type="component" value="Unassembled WGS sequence"/>
</dbReference>
<evidence type="ECO:0000256" key="2">
    <source>
        <dbReference type="SAM" id="Phobius"/>
    </source>
</evidence>
<dbReference type="EMBL" id="NHTK01001356">
    <property type="protein sequence ID" value="PPQ99487.1"/>
    <property type="molecule type" value="Genomic_DNA"/>
</dbReference>
<proteinExistence type="predicted"/>
<evidence type="ECO:0000256" key="1">
    <source>
        <dbReference type="SAM" id="MobiDB-lite"/>
    </source>
</evidence>
<dbReference type="STRING" id="181874.A0A409Y934"/>
<comment type="caution">
    <text evidence="3">The sequence shown here is derived from an EMBL/GenBank/DDBJ whole genome shotgun (WGS) entry which is preliminary data.</text>
</comment>
<accession>A0A409Y934</accession>
<feature type="compositionally biased region" description="Polar residues" evidence="1">
    <location>
        <begin position="221"/>
        <end position="233"/>
    </location>
</feature>
<organism evidence="3 4">
    <name type="scientific">Panaeolus cyanescens</name>
    <dbReference type="NCBI Taxonomy" id="181874"/>
    <lineage>
        <taxon>Eukaryota</taxon>
        <taxon>Fungi</taxon>
        <taxon>Dikarya</taxon>
        <taxon>Basidiomycota</taxon>
        <taxon>Agaricomycotina</taxon>
        <taxon>Agaricomycetes</taxon>
        <taxon>Agaricomycetidae</taxon>
        <taxon>Agaricales</taxon>
        <taxon>Agaricineae</taxon>
        <taxon>Galeropsidaceae</taxon>
        <taxon>Panaeolus</taxon>
    </lineage>
</organism>
<name>A0A409Y934_9AGAR</name>
<dbReference type="InParanoid" id="A0A409Y934"/>
<gene>
    <name evidence="3" type="ORF">CVT24_005278</name>
</gene>
<protein>
    <submittedName>
        <fullName evidence="3">Uncharacterized protein</fullName>
    </submittedName>
</protein>
<keyword evidence="2" id="KW-0812">Transmembrane</keyword>
<keyword evidence="4" id="KW-1185">Reference proteome</keyword>
<feature type="region of interest" description="Disordered" evidence="1">
    <location>
        <begin position="1"/>
        <end position="135"/>
    </location>
</feature>
<dbReference type="AlphaFoldDB" id="A0A409Y934"/>
<keyword evidence="2" id="KW-0472">Membrane</keyword>
<evidence type="ECO:0000313" key="4">
    <source>
        <dbReference type="Proteomes" id="UP000284842"/>
    </source>
</evidence>
<sequence length="371" mass="38658">MSLIDPICSTPSPDPPTRPDPTPTPPPPPPAPPPPPTPTTPTPTPTPPPSPPSQTSNSANPTSLTGSSRTVQSNSSVHSGDSLPPNTNSNSLTNDLTSPTTSPTHTGILSDIPGATHSATDPAGDNNAPESSPQRLAAGPLAGGIVTGVAVLAGLLGLFLWRRHVKRKTEDDEKDENKDSAFPSYRPYGPLVIPTPGLTPYAYTPPNHDAPVTESEPGTIEGNSSKSGLTSTSRKVVNVDNTIPLPDDEQADATPAVLQLPTEDVNPISSSSRSISLPVHGELLGAASSSSSPPPNWTNLRPLSAASEDLVVTGPELFPPPYHMIPVPGLFLSGSLSLHWHQLAPQLPKDGTVISNLRLNNVSQVFMRDID</sequence>
<feature type="region of interest" description="Disordered" evidence="1">
    <location>
        <begin position="167"/>
        <end position="188"/>
    </location>
</feature>
<keyword evidence="2" id="KW-1133">Transmembrane helix</keyword>